<reference evidence="8" key="1">
    <citation type="submission" date="2025-08" db="UniProtKB">
        <authorList>
            <consortium name="RefSeq"/>
        </authorList>
    </citation>
    <scope>IDENTIFICATION</scope>
    <source>
        <strain evidence="8">OHB3-1</strain>
    </source>
</reference>
<keyword evidence="7" id="KW-1185">Reference proteome</keyword>
<organism evidence="7 8">
    <name type="scientific">Momordica charantia</name>
    <name type="common">Bitter gourd</name>
    <name type="synonym">Balsam pear</name>
    <dbReference type="NCBI Taxonomy" id="3673"/>
    <lineage>
        <taxon>Eukaryota</taxon>
        <taxon>Viridiplantae</taxon>
        <taxon>Streptophyta</taxon>
        <taxon>Embryophyta</taxon>
        <taxon>Tracheophyta</taxon>
        <taxon>Spermatophyta</taxon>
        <taxon>Magnoliopsida</taxon>
        <taxon>eudicotyledons</taxon>
        <taxon>Gunneridae</taxon>
        <taxon>Pentapetalae</taxon>
        <taxon>rosids</taxon>
        <taxon>fabids</taxon>
        <taxon>Cucurbitales</taxon>
        <taxon>Cucurbitaceae</taxon>
        <taxon>Momordiceae</taxon>
        <taxon>Momordica</taxon>
    </lineage>
</organism>
<accession>A0A6J1CV92</accession>
<dbReference type="AlphaFoldDB" id="A0A6J1CV92"/>
<evidence type="ECO:0000256" key="6">
    <source>
        <dbReference type="RuleBase" id="RU367022"/>
    </source>
</evidence>
<dbReference type="KEGG" id="mcha:111015103"/>
<dbReference type="GO" id="GO:0005886">
    <property type="term" value="C:plasma membrane"/>
    <property type="evidence" value="ECO:0007669"/>
    <property type="project" value="TreeGrafter"/>
</dbReference>
<dbReference type="RefSeq" id="XP_022145715.1">
    <property type="nucleotide sequence ID" value="XM_022290023.1"/>
</dbReference>
<keyword evidence="6" id="KW-0186">Copper</keyword>
<dbReference type="OrthoDB" id="73901at2759"/>
<keyword evidence="2 6" id="KW-0812">Transmembrane</keyword>
<name>A0A6J1CV92_MOMCH</name>
<evidence type="ECO:0000256" key="5">
    <source>
        <dbReference type="ARBA" id="ARBA00023136"/>
    </source>
</evidence>
<evidence type="ECO:0000313" key="7">
    <source>
        <dbReference type="Proteomes" id="UP000504603"/>
    </source>
</evidence>
<gene>
    <name evidence="8" type="primary">LOC111015103</name>
</gene>
<dbReference type="Pfam" id="PF04145">
    <property type="entry name" value="Ctr"/>
    <property type="match status" value="2"/>
</dbReference>
<dbReference type="GeneID" id="111015103"/>
<evidence type="ECO:0000256" key="3">
    <source>
        <dbReference type="ARBA" id="ARBA00022796"/>
    </source>
</evidence>
<dbReference type="GO" id="GO:0005375">
    <property type="term" value="F:copper ion transmembrane transporter activity"/>
    <property type="evidence" value="ECO:0007669"/>
    <property type="project" value="UniProtKB-UniRule"/>
</dbReference>
<keyword evidence="6" id="KW-0406">Ion transport</keyword>
<protein>
    <recommendedName>
        <fullName evidence="6">Copper transport protein</fullName>
    </recommendedName>
</protein>
<keyword evidence="6" id="KW-0813">Transport</keyword>
<dbReference type="PANTHER" id="PTHR12483:SF94">
    <property type="entry name" value="COPPER TRANSPORTER 4"/>
    <property type="match status" value="1"/>
</dbReference>
<dbReference type="PANTHER" id="PTHR12483">
    <property type="entry name" value="SOLUTE CARRIER FAMILY 31 COPPER TRANSPORTERS"/>
    <property type="match status" value="1"/>
</dbReference>
<feature type="transmembrane region" description="Helical" evidence="6">
    <location>
        <begin position="62"/>
        <end position="85"/>
    </location>
</feature>
<sequence length="161" mass="17414">MENSSKRSMTLKLKATSRHNLGTVPPPATETNNAGKTVVHKSLYWSHDAQVLFTGWPGADSAMYALAVIFVFVLAVLVEWLTYCNFMKQSAESVSKAVLQTAIHAVRTGLSYMVMLSVMSFNGGIFLAAVGGHAVGFVLFRARAKRKSESDSTKPNGPISC</sequence>
<feature type="transmembrane region" description="Helical" evidence="6">
    <location>
        <begin position="121"/>
        <end position="140"/>
    </location>
</feature>
<dbReference type="InterPro" id="IPR007274">
    <property type="entry name" value="Cop_transporter"/>
</dbReference>
<dbReference type="Proteomes" id="UP000504603">
    <property type="component" value="Unplaced"/>
</dbReference>
<evidence type="ECO:0000256" key="1">
    <source>
        <dbReference type="ARBA" id="ARBA00006921"/>
    </source>
</evidence>
<proteinExistence type="inferred from homology"/>
<evidence type="ECO:0000313" key="8">
    <source>
        <dbReference type="RefSeq" id="XP_022145715.1"/>
    </source>
</evidence>
<evidence type="ECO:0000256" key="2">
    <source>
        <dbReference type="ARBA" id="ARBA00022692"/>
    </source>
</evidence>
<comment type="similarity">
    <text evidence="1 6">Belongs to the copper transporter (Ctr) (TC 1.A.56) family. SLC31A subfamily.</text>
</comment>
<comment type="subcellular location">
    <subcellularLocation>
        <location evidence="6">Membrane</location>
        <topology evidence="6">Multi-pass membrane protein</topology>
    </subcellularLocation>
</comment>
<evidence type="ECO:0000256" key="4">
    <source>
        <dbReference type="ARBA" id="ARBA00022989"/>
    </source>
</evidence>
<keyword evidence="5 6" id="KW-0472">Membrane</keyword>
<keyword evidence="4 6" id="KW-1133">Transmembrane helix</keyword>
<keyword evidence="3 6" id="KW-0187">Copper transport</keyword>